<comment type="caution">
    <text evidence="1">The sequence shown here is derived from an EMBL/GenBank/DDBJ whole genome shotgun (WGS) entry which is preliminary data.</text>
</comment>
<name>A0AAV5W595_9BILA</name>
<evidence type="ECO:0000313" key="1">
    <source>
        <dbReference type="EMBL" id="GMT26177.1"/>
    </source>
</evidence>
<keyword evidence="2" id="KW-1185">Reference proteome</keyword>
<feature type="non-terminal residue" evidence="1">
    <location>
        <position position="110"/>
    </location>
</feature>
<dbReference type="Proteomes" id="UP001432322">
    <property type="component" value="Unassembled WGS sequence"/>
</dbReference>
<feature type="non-terminal residue" evidence="1">
    <location>
        <position position="1"/>
    </location>
</feature>
<reference evidence="1" key="1">
    <citation type="submission" date="2023-10" db="EMBL/GenBank/DDBJ databases">
        <title>Genome assembly of Pristionchus species.</title>
        <authorList>
            <person name="Yoshida K."/>
            <person name="Sommer R.J."/>
        </authorList>
    </citation>
    <scope>NUCLEOTIDE SEQUENCE</scope>
    <source>
        <strain evidence="1">RS5133</strain>
    </source>
</reference>
<gene>
    <name evidence="1" type="ORF">PFISCL1PPCAC_17474</name>
</gene>
<proteinExistence type="predicted"/>
<accession>A0AAV5W595</accession>
<dbReference type="AlphaFoldDB" id="A0AAV5W595"/>
<dbReference type="EMBL" id="BTSY01000004">
    <property type="protein sequence ID" value="GMT26177.1"/>
    <property type="molecule type" value="Genomic_DNA"/>
</dbReference>
<protein>
    <submittedName>
        <fullName evidence="1">Uncharacterized protein</fullName>
    </submittedName>
</protein>
<evidence type="ECO:0000313" key="2">
    <source>
        <dbReference type="Proteomes" id="UP001432322"/>
    </source>
</evidence>
<organism evidence="1 2">
    <name type="scientific">Pristionchus fissidentatus</name>
    <dbReference type="NCBI Taxonomy" id="1538716"/>
    <lineage>
        <taxon>Eukaryota</taxon>
        <taxon>Metazoa</taxon>
        <taxon>Ecdysozoa</taxon>
        <taxon>Nematoda</taxon>
        <taxon>Chromadorea</taxon>
        <taxon>Rhabditida</taxon>
        <taxon>Rhabditina</taxon>
        <taxon>Diplogasteromorpha</taxon>
        <taxon>Diplogasteroidea</taxon>
        <taxon>Neodiplogasteridae</taxon>
        <taxon>Pristionchus</taxon>
    </lineage>
</organism>
<sequence length="110" mass="12995">FDRCIAAGMVYTKVNRKQDPIDVIPDVAQIPTLKVEDASLSTFLQRIKREYNASLERRREKELLLLRDCTDAKLAPHPTRKIYLSNYANYARLYHITMEEARIFYERTFP</sequence>